<protein>
    <submittedName>
        <fullName evidence="2">Putative secreted protein</fullName>
    </submittedName>
</protein>
<name>A0A6B0UUQ6_IXORI</name>
<accession>A0A6B0UUQ6</accession>
<sequence>MLCIHGYLLHRLLQWVHVPATVALTPKFMPIVNGRTQGVHGGVGKQGKAFLARKKLAFVQLDGFGWRHSVVEIAEERPLCLRQGSETTKCVCRLCAVRVLLVMAQLDHCRQRNVSSKEQWVRPPCVAVYCLNLYVDLGRTVHPRLRG</sequence>
<evidence type="ECO:0000256" key="1">
    <source>
        <dbReference type="SAM" id="SignalP"/>
    </source>
</evidence>
<evidence type="ECO:0000313" key="2">
    <source>
        <dbReference type="EMBL" id="MXU93543.1"/>
    </source>
</evidence>
<reference evidence="2" key="1">
    <citation type="submission" date="2019-12" db="EMBL/GenBank/DDBJ databases">
        <title>An insight into the sialome of adult female Ixodes ricinus ticks feeding for 6 days.</title>
        <authorList>
            <person name="Perner J."/>
            <person name="Ribeiro J.M.C."/>
        </authorList>
    </citation>
    <scope>NUCLEOTIDE SEQUENCE</scope>
    <source>
        <strain evidence="2">Semi-engorged</strain>
        <tissue evidence="2">Salivary glands</tissue>
    </source>
</reference>
<dbReference type="AlphaFoldDB" id="A0A6B0UUQ6"/>
<organism evidence="2">
    <name type="scientific">Ixodes ricinus</name>
    <name type="common">Common tick</name>
    <name type="synonym">Acarus ricinus</name>
    <dbReference type="NCBI Taxonomy" id="34613"/>
    <lineage>
        <taxon>Eukaryota</taxon>
        <taxon>Metazoa</taxon>
        <taxon>Ecdysozoa</taxon>
        <taxon>Arthropoda</taxon>
        <taxon>Chelicerata</taxon>
        <taxon>Arachnida</taxon>
        <taxon>Acari</taxon>
        <taxon>Parasitiformes</taxon>
        <taxon>Ixodida</taxon>
        <taxon>Ixodoidea</taxon>
        <taxon>Ixodidae</taxon>
        <taxon>Ixodinae</taxon>
        <taxon>Ixodes</taxon>
    </lineage>
</organism>
<dbReference type="EMBL" id="GIFC01011460">
    <property type="protein sequence ID" value="MXU93543.1"/>
    <property type="molecule type" value="Transcribed_RNA"/>
</dbReference>
<proteinExistence type="predicted"/>
<feature type="signal peptide" evidence="1">
    <location>
        <begin position="1"/>
        <end position="23"/>
    </location>
</feature>
<keyword evidence="1" id="KW-0732">Signal</keyword>
<feature type="chain" id="PRO_5025597779" evidence="1">
    <location>
        <begin position="24"/>
        <end position="147"/>
    </location>
</feature>